<name>A0ABP0CDM6_9PEZI</name>
<feature type="compositionally biased region" description="Basic and acidic residues" evidence="1">
    <location>
        <begin position="9"/>
        <end position="26"/>
    </location>
</feature>
<evidence type="ECO:0000313" key="3">
    <source>
        <dbReference type="Proteomes" id="UP001642482"/>
    </source>
</evidence>
<feature type="compositionally biased region" description="Gly residues" evidence="1">
    <location>
        <begin position="690"/>
        <end position="701"/>
    </location>
</feature>
<accession>A0ABP0CDM6</accession>
<comment type="caution">
    <text evidence="2">The sequence shown here is derived from an EMBL/GenBank/DDBJ whole genome shotgun (WGS) entry which is preliminary data.</text>
</comment>
<proteinExistence type="predicted"/>
<organism evidence="2 3">
    <name type="scientific">Sporothrix eucalyptigena</name>
    <dbReference type="NCBI Taxonomy" id="1812306"/>
    <lineage>
        <taxon>Eukaryota</taxon>
        <taxon>Fungi</taxon>
        <taxon>Dikarya</taxon>
        <taxon>Ascomycota</taxon>
        <taxon>Pezizomycotina</taxon>
        <taxon>Sordariomycetes</taxon>
        <taxon>Sordariomycetidae</taxon>
        <taxon>Ophiostomatales</taxon>
        <taxon>Ophiostomataceae</taxon>
        <taxon>Sporothrix</taxon>
    </lineage>
</organism>
<dbReference type="Proteomes" id="UP001642482">
    <property type="component" value="Unassembled WGS sequence"/>
</dbReference>
<sequence length="744" mass="83036">MNNGSYDMPARDRGGQDRQHAAHEGGGRAGRGAPRPPGLNPNIGVPNNINVDYNSHANMAVGNVYEQGARRQLNTKCKDVDCNQPIAWRNLDSSGSIIGYNGNQGRNSNFHHNQEDREIQMKLLDILSETGLQQNELAVLGSMPLAFSTLPPVSSSSGSIHGMPNSTGMEAPQQRSVSWLCAQFDAERDKREWLFYNRAKTAARIPSLYCEEHTCRFFFTKELCQYKKPKYDTVCNSHAICPAFRCTEGKGQYVDPSHTDQKCYKFLRHEFCSKHLCQVEGCELLCDQFKKDQIGNFCPKHKCNYMGCANQAQARLGYCAKHKCQSASCTKLATTGYKICKKHLECNHQGCTQPRFVVPRDRAIDDKDYAECGIEIYDREPYLSYCKAHGTCAENACSKLRIKATIHCRKHACLELGCHNPSPDKLKYCNKHRCMMDDCTSPKGWKQDGKTREDYCSNHLCRETPCSMGVPSMHLFCEYHECIFEACISVAAKDGHCVEHLKIDTTKRAKAAVHRETQQWAKTFQGNNGHVANGMYYAQPAPGPMVSPFSPAFSHHPFGTRSISTRHSMSSRSGSPPDHDYNRGRDRGKEYYDQDHGRRGSRRPGRGSAVHTPTSSDGVPSQYGDDSDDSPVRKAQRHPQQQRQQQQPQQQQQRPSAAHAATAALQQNRPQQPPVVNRPASQAAMRVNGNGNGNNGGGGNGTDFVFLGKAATPPNSGNAGHKPPIILQHQPVYHEEDDYDNWVQ</sequence>
<evidence type="ECO:0000313" key="2">
    <source>
        <dbReference type="EMBL" id="CAK7230170.1"/>
    </source>
</evidence>
<feature type="compositionally biased region" description="Low complexity" evidence="1">
    <location>
        <begin position="638"/>
        <end position="679"/>
    </location>
</feature>
<feature type="compositionally biased region" description="Basic and acidic residues" evidence="1">
    <location>
        <begin position="577"/>
        <end position="598"/>
    </location>
</feature>
<feature type="region of interest" description="Disordered" evidence="1">
    <location>
        <begin position="557"/>
        <end position="724"/>
    </location>
</feature>
<feature type="region of interest" description="Disordered" evidence="1">
    <location>
        <begin position="1"/>
        <end position="45"/>
    </location>
</feature>
<dbReference type="EMBL" id="CAWUHD010000091">
    <property type="protein sequence ID" value="CAK7230170.1"/>
    <property type="molecule type" value="Genomic_DNA"/>
</dbReference>
<protein>
    <submittedName>
        <fullName evidence="2">Uncharacterized protein</fullName>
    </submittedName>
</protein>
<gene>
    <name evidence="2" type="ORF">SEUCBS140593_007494</name>
</gene>
<feature type="compositionally biased region" description="Low complexity" evidence="1">
    <location>
        <begin position="561"/>
        <end position="575"/>
    </location>
</feature>
<reference evidence="2 3" key="1">
    <citation type="submission" date="2024-01" db="EMBL/GenBank/DDBJ databases">
        <authorList>
            <person name="Allen C."/>
            <person name="Tagirdzhanova G."/>
        </authorList>
    </citation>
    <scope>NUCLEOTIDE SEQUENCE [LARGE SCALE GENOMIC DNA]</scope>
</reference>
<keyword evidence="3" id="KW-1185">Reference proteome</keyword>
<evidence type="ECO:0000256" key="1">
    <source>
        <dbReference type="SAM" id="MobiDB-lite"/>
    </source>
</evidence>